<comment type="caution">
    <text evidence="1">The sequence shown here is derived from an EMBL/GenBank/DDBJ whole genome shotgun (WGS) entry which is preliminary data.</text>
</comment>
<protein>
    <submittedName>
        <fullName evidence="1">Uncharacterized protein</fullName>
    </submittedName>
</protein>
<proteinExistence type="predicted"/>
<evidence type="ECO:0000313" key="1">
    <source>
        <dbReference type="EMBL" id="KAI3368932.1"/>
    </source>
</evidence>
<gene>
    <name evidence="1" type="ORF">L3Q82_025903</name>
</gene>
<dbReference type="EMBL" id="CM041538">
    <property type="protein sequence ID" value="KAI3368932.1"/>
    <property type="molecule type" value="Genomic_DNA"/>
</dbReference>
<name>A0ACB8WNR5_9TELE</name>
<keyword evidence="2" id="KW-1185">Reference proteome</keyword>
<dbReference type="Proteomes" id="UP000831701">
    <property type="component" value="Chromosome 8"/>
</dbReference>
<evidence type="ECO:0000313" key="2">
    <source>
        <dbReference type="Proteomes" id="UP000831701"/>
    </source>
</evidence>
<accession>A0ACB8WNR5</accession>
<reference evidence="1" key="1">
    <citation type="submission" date="2022-04" db="EMBL/GenBank/DDBJ databases">
        <title>Jade perch genome.</title>
        <authorList>
            <person name="Chao B."/>
        </authorList>
    </citation>
    <scope>NUCLEOTIDE SEQUENCE</scope>
    <source>
        <strain evidence="1">CB-2022</strain>
    </source>
</reference>
<organism evidence="1 2">
    <name type="scientific">Scortum barcoo</name>
    <name type="common">barcoo grunter</name>
    <dbReference type="NCBI Taxonomy" id="214431"/>
    <lineage>
        <taxon>Eukaryota</taxon>
        <taxon>Metazoa</taxon>
        <taxon>Chordata</taxon>
        <taxon>Craniata</taxon>
        <taxon>Vertebrata</taxon>
        <taxon>Euteleostomi</taxon>
        <taxon>Actinopterygii</taxon>
        <taxon>Neopterygii</taxon>
        <taxon>Teleostei</taxon>
        <taxon>Neoteleostei</taxon>
        <taxon>Acanthomorphata</taxon>
        <taxon>Eupercaria</taxon>
        <taxon>Centrarchiformes</taxon>
        <taxon>Terapontoidei</taxon>
        <taxon>Terapontidae</taxon>
        <taxon>Scortum</taxon>
    </lineage>
</organism>
<sequence>MATMSQTWTIFTAVTVLALQLCTDPPEQPKNISCTYKVINNETGDVLCTWNRGRDTYLRDSSVLCVRTLPGNHTDGLETCRDSSKGTTSPSASFSVSSSVEQISVWVQATNQLGSAVSVTINYNLSDIGKTAAVSVWCFAALQLVRRECVSCFMCTDNFQLVRVRHQSGAASEDSAPGDPIQIRGTELDLVSRLRHADEFGTGVDSLLSAALHVVPFQSQIQIQQWPVESVEHNRFQLDSRGSITLFYLFVVLAPARELDVWYASDLKSLRVYWKEANISITRGKIIEYKVKVYSPNSDWVIRNLSADARNYSIPLRANCEVTVWAFNSKGSSPPAKITTSQSKASPPQDVQVTADNQSVAISWRKTEGAWIRATVVEWYPQGRKMEELRWVRLGRDEGNVVITGIKPFECYEGAVNVIYKDSSASRTGFTGVTTGKSVPAAGPSFDETVEGNKVKVTWTEIPRADRRGCITKYNIYLEDSSRQRKLYSVPASERTYIIKDLSSPAYSVWMTASTSEGEGPASQKLKIFIQQETQLSVILVCVVFPILFLLCVCQSSAVKRRFCVFFQCLLLEVPDPANSKWAKECTKEKGKMNLQLQLSNSTVNEGEEEPILVDVEELPRQSSDTQTPADVTPHLHPQTSLSHSMEPVTPLYPPTTYIKSFSHDSDSSDHTQTSMDTNTTAYYISSHGLGTMDEEDFQEDEEEDGEFVNKLGFFPSDNIFTEPLDFGGKLTLDAVKINCNDFF</sequence>